<evidence type="ECO:0000313" key="3">
    <source>
        <dbReference type="EMBL" id="TGM73306.1"/>
    </source>
</evidence>
<dbReference type="EMBL" id="RQHK01000017">
    <property type="protein sequence ID" value="TGM73306.1"/>
    <property type="molecule type" value="Genomic_DNA"/>
</dbReference>
<dbReference type="Pfam" id="PF01381">
    <property type="entry name" value="HTH_3"/>
    <property type="match status" value="1"/>
</dbReference>
<dbReference type="SMART" id="SM00530">
    <property type="entry name" value="HTH_XRE"/>
    <property type="match status" value="1"/>
</dbReference>
<accession>A0ABY2NYL3</accession>
<name>A0ABY2NYL3_9LEPT</name>
<reference evidence="4" key="1">
    <citation type="journal article" date="2019" name="PLoS Negl. Trop. Dis.">
        <title>Revisiting the worldwide diversity of Leptospira species in the environment.</title>
        <authorList>
            <person name="Vincent A.T."/>
            <person name="Schiettekatte O."/>
            <person name="Bourhy P."/>
            <person name="Veyrier F.J."/>
            <person name="Picardeau M."/>
        </authorList>
    </citation>
    <scope>NUCLEOTIDE SEQUENCE [LARGE SCALE GENOMIC DNA]</scope>
    <source>
        <strain evidence="4">201601298</strain>
    </source>
</reference>
<dbReference type="PANTHER" id="PTHR43236:SF1">
    <property type="entry name" value="BLL7220 PROTEIN"/>
    <property type="match status" value="1"/>
</dbReference>
<evidence type="ECO:0000313" key="4">
    <source>
        <dbReference type="Proteomes" id="UP000297940"/>
    </source>
</evidence>
<protein>
    <submittedName>
        <fullName evidence="3">ImmA/IrrE family metallo-endopeptidase</fullName>
    </submittedName>
</protein>
<evidence type="ECO:0000256" key="1">
    <source>
        <dbReference type="ARBA" id="ARBA00007227"/>
    </source>
</evidence>
<feature type="domain" description="HTH cro/C1-type" evidence="2">
    <location>
        <begin position="25"/>
        <end position="79"/>
    </location>
</feature>
<dbReference type="CDD" id="cd00093">
    <property type="entry name" value="HTH_XRE"/>
    <property type="match status" value="1"/>
</dbReference>
<comment type="caution">
    <text evidence="3">The sequence shown here is derived from an EMBL/GenBank/DDBJ whole genome shotgun (WGS) entry which is preliminary data.</text>
</comment>
<comment type="similarity">
    <text evidence="1">Belongs to the short-chain fatty acyl-CoA assimilation regulator (ScfR) family.</text>
</comment>
<dbReference type="Gene3D" id="1.10.260.40">
    <property type="entry name" value="lambda repressor-like DNA-binding domains"/>
    <property type="match status" value="1"/>
</dbReference>
<dbReference type="InterPro" id="IPR001387">
    <property type="entry name" value="Cro/C1-type_HTH"/>
</dbReference>
<dbReference type="PANTHER" id="PTHR43236">
    <property type="entry name" value="ANTITOXIN HIGA1"/>
    <property type="match status" value="1"/>
</dbReference>
<dbReference type="InterPro" id="IPR052345">
    <property type="entry name" value="Rad_response_metalloprotease"/>
</dbReference>
<dbReference type="SUPFAM" id="SSF47413">
    <property type="entry name" value="lambda repressor-like DNA-binding domains"/>
    <property type="match status" value="1"/>
</dbReference>
<gene>
    <name evidence="3" type="ORF">EHR01_19130</name>
</gene>
<dbReference type="Gene3D" id="1.10.10.2910">
    <property type="match status" value="1"/>
</dbReference>
<organism evidence="3 4">
    <name type="scientific">Leptospira mtsangambouensis</name>
    <dbReference type="NCBI Taxonomy" id="2484912"/>
    <lineage>
        <taxon>Bacteria</taxon>
        <taxon>Pseudomonadati</taxon>
        <taxon>Spirochaetota</taxon>
        <taxon>Spirochaetia</taxon>
        <taxon>Leptospirales</taxon>
        <taxon>Leptospiraceae</taxon>
        <taxon>Leptospira</taxon>
    </lineage>
</organism>
<proteinExistence type="inferred from homology"/>
<keyword evidence="4" id="KW-1185">Reference proteome</keyword>
<evidence type="ECO:0000259" key="2">
    <source>
        <dbReference type="PROSITE" id="PS50943"/>
    </source>
</evidence>
<dbReference type="InterPro" id="IPR010982">
    <property type="entry name" value="Lambda_DNA-bd_dom_sf"/>
</dbReference>
<dbReference type="InterPro" id="IPR010359">
    <property type="entry name" value="IrrE_HExxH"/>
</dbReference>
<dbReference type="Pfam" id="PF06114">
    <property type="entry name" value="Peptidase_M78"/>
    <property type="match status" value="1"/>
</dbReference>
<dbReference type="PROSITE" id="PS50943">
    <property type="entry name" value="HTH_CROC1"/>
    <property type="match status" value="1"/>
</dbReference>
<dbReference type="Proteomes" id="UP000297940">
    <property type="component" value="Unassembled WGS sequence"/>
</dbReference>
<sequence>MNLTNLKKMGCKMQYRRDSFLGIRLREARESNGFTITELAERTDISKQAISQFESGKNLPSGETLTRLSFALQFPIHFFSKEKNQNLSEQSSPIFFRSFASSTKQNREKAKVKEVWFAEIINYFKSYVNFPKPNLPDFNIDPLESSEDDIEEIALSVRKFWGLGNGPISNLIRLLEANGIFVSRINVANEIDAFSLWRKDNPIIILGTSKTSSVRSRFDAAHELGHLILHRNLSEDVQKDKLLLKKIESQADRFSSAFLMPYDTFPRELISLNLEYLQSLKSRWLVSMQSMIMRAFQLNIISENQKSYFFRNFSRYRKKEPLDDKIPFETPLLLSKTIQKIIESNLLTGNRIYEDLSLRLNDLSELTNTDKNLFIDAQNLNNLIQLKP</sequence>